<dbReference type="Proteomes" id="UP001603857">
    <property type="component" value="Unassembled WGS sequence"/>
</dbReference>
<organism evidence="1 2">
    <name type="scientific">Flemingia macrophylla</name>
    <dbReference type="NCBI Taxonomy" id="520843"/>
    <lineage>
        <taxon>Eukaryota</taxon>
        <taxon>Viridiplantae</taxon>
        <taxon>Streptophyta</taxon>
        <taxon>Embryophyta</taxon>
        <taxon>Tracheophyta</taxon>
        <taxon>Spermatophyta</taxon>
        <taxon>Magnoliopsida</taxon>
        <taxon>eudicotyledons</taxon>
        <taxon>Gunneridae</taxon>
        <taxon>Pentapetalae</taxon>
        <taxon>rosids</taxon>
        <taxon>fabids</taxon>
        <taxon>Fabales</taxon>
        <taxon>Fabaceae</taxon>
        <taxon>Papilionoideae</taxon>
        <taxon>50 kb inversion clade</taxon>
        <taxon>NPAAA clade</taxon>
        <taxon>indigoferoid/millettioid clade</taxon>
        <taxon>Phaseoleae</taxon>
        <taxon>Flemingia</taxon>
    </lineage>
</organism>
<sequence length="70" mass="7809">MSGDLDMYTGNTTVKANGALSVVVLGEVAGLHDLWKQKGKLPWKRLVEPYEIVGRRGFKISPYLDMQTTQ</sequence>
<evidence type="ECO:0000313" key="1">
    <source>
        <dbReference type="EMBL" id="KAL2321412.1"/>
    </source>
</evidence>
<name>A0ABD1LD34_9FABA</name>
<dbReference type="PANTHER" id="PTHR11686:SF34">
    <property type="entry name" value="GLUTATHIONE HYDROLASE 1-RELATED"/>
    <property type="match status" value="1"/>
</dbReference>
<evidence type="ECO:0000313" key="2">
    <source>
        <dbReference type="Proteomes" id="UP001603857"/>
    </source>
</evidence>
<accession>A0ABD1LD34</accession>
<comment type="caution">
    <text evidence="1">The sequence shown here is derived from an EMBL/GenBank/DDBJ whole genome shotgun (WGS) entry which is preliminary data.</text>
</comment>
<dbReference type="InterPro" id="IPR000101">
    <property type="entry name" value="GGT_peptidase"/>
</dbReference>
<dbReference type="Pfam" id="PF01019">
    <property type="entry name" value="G_glu_transpept"/>
    <property type="match status" value="1"/>
</dbReference>
<dbReference type="AlphaFoldDB" id="A0ABD1LD34"/>
<dbReference type="PRINTS" id="PR01210">
    <property type="entry name" value="GGTRANSPTASE"/>
</dbReference>
<dbReference type="InterPro" id="IPR029055">
    <property type="entry name" value="Ntn_hydrolases_N"/>
</dbReference>
<proteinExistence type="predicted"/>
<protein>
    <submittedName>
        <fullName evidence="1">Uncharacterized protein</fullName>
    </submittedName>
</protein>
<keyword evidence="2" id="KW-1185">Reference proteome</keyword>
<dbReference type="PANTHER" id="PTHR11686">
    <property type="entry name" value="GAMMA GLUTAMYL TRANSPEPTIDASE"/>
    <property type="match status" value="1"/>
</dbReference>
<dbReference type="EMBL" id="JBGMDY010000009">
    <property type="protein sequence ID" value="KAL2321412.1"/>
    <property type="molecule type" value="Genomic_DNA"/>
</dbReference>
<gene>
    <name evidence="1" type="ORF">Fmac_025791</name>
</gene>
<dbReference type="SUPFAM" id="SSF56235">
    <property type="entry name" value="N-terminal nucleophile aminohydrolases (Ntn hydrolases)"/>
    <property type="match status" value="1"/>
</dbReference>
<reference evidence="1 2" key="1">
    <citation type="submission" date="2024-08" db="EMBL/GenBank/DDBJ databases">
        <title>Insights into the chromosomal genome structure of Flemingia macrophylla.</title>
        <authorList>
            <person name="Ding Y."/>
            <person name="Zhao Y."/>
            <person name="Bi W."/>
            <person name="Wu M."/>
            <person name="Zhao G."/>
            <person name="Gong Y."/>
            <person name="Li W."/>
            <person name="Zhang P."/>
        </authorList>
    </citation>
    <scope>NUCLEOTIDE SEQUENCE [LARGE SCALE GENOMIC DNA]</scope>
    <source>
        <strain evidence="1">DYQJB</strain>
        <tissue evidence="1">Leaf</tissue>
    </source>
</reference>